<accession>A0AC35FNE0</accession>
<evidence type="ECO:0000313" key="2">
    <source>
        <dbReference type="WBParaSite" id="PS1159_v2.g19293.t1"/>
    </source>
</evidence>
<organism evidence="1 2">
    <name type="scientific">Panagrolaimus sp. PS1159</name>
    <dbReference type="NCBI Taxonomy" id="55785"/>
    <lineage>
        <taxon>Eukaryota</taxon>
        <taxon>Metazoa</taxon>
        <taxon>Ecdysozoa</taxon>
        <taxon>Nematoda</taxon>
        <taxon>Chromadorea</taxon>
        <taxon>Rhabditida</taxon>
        <taxon>Tylenchina</taxon>
        <taxon>Panagrolaimomorpha</taxon>
        <taxon>Panagrolaimoidea</taxon>
        <taxon>Panagrolaimidae</taxon>
        <taxon>Panagrolaimus</taxon>
    </lineage>
</organism>
<sequence length="784" mass="86339">MKGEKKSTKRYYYFLVDGEWSPWSPFSGSCRIDCALLNVQFDMVKGDALAVDRATPKQRRTRTCNNPAPLNGGENCKGLDEDFRLCEHDCTVNGAWSRWSPWSDCSSQCTRTRNRACIAPPPSNGGNFCQGADFETLNCTTSLGSTSQCIPLGQIPSSDLNNVLSTRTSSPVLNSNDFMLHNSLLIFTSLGCVALLLFIVLALISVIFCRKRKSKNNNSFYGDQHVRTVLLTPEQKALLGGGTYDSKYPPHNSPAQFFTLSNGTTVNSSTLNHSYTIRSAKSYNSGYSMNRKVNGSRAALIGEYSSGSASGGSGSGSCTKTALIRSESRSSADENYATLYDYIGSDKRPPSARTCTEEFSGSEHDQGVTIVAAQVDTESSRIELKRSGVALAIGDGSFTDERMVFLAVSDDINERPKLAEGETALSSVIAAGLCETEPETPLAKPAVVILDHCASIFPKDNWQFILYADWGLGRGWEVVTKLGEENITTMVYLHMERERCRIMTEQFGRFFLAGSAKRQNIVAQKRVRFAAFASQPDINSKSVAIRVYCVPEIGMAVENVRKQEESVNGILLAQAENFLMREHGPLCVCLEDISPGFFLQSGSQFLEISDTQHQWCSQNGLHCSLTIESSEASISELAGRMVIYQKGNSNDRQVLEFDMAQPEQALLYTSNFCSEEKLVSTSFQLSSGIKHQLVALFGPCGDPERDWRGLAQKLGFERFIQYFGTRLGCEPAALIFDLWESGVNGSDRALLDLLQNLRVMGRPDAVQILDNYLSRPQYDVALSA</sequence>
<reference evidence="2" key="1">
    <citation type="submission" date="2022-11" db="UniProtKB">
        <authorList>
            <consortium name="WormBaseParasite"/>
        </authorList>
    </citation>
    <scope>IDENTIFICATION</scope>
</reference>
<proteinExistence type="predicted"/>
<dbReference type="WBParaSite" id="PS1159_v2.g19293.t1">
    <property type="protein sequence ID" value="PS1159_v2.g19293.t1"/>
    <property type="gene ID" value="PS1159_v2.g19293"/>
</dbReference>
<evidence type="ECO:0000313" key="1">
    <source>
        <dbReference type="Proteomes" id="UP000887580"/>
    </source>
</evidence>
<protein>
    <submittedName>
        <fullName evidence="2">Netrin receptor UNC5</fullName>
    </submittedName>
</protein>
<dbReference type="Proteomes" id="UP000887580">
    <property type="component" value="Unplaced"/>
</dbReference>
<name>A0AC35FNE0_9BILA</name>